<reference evidence="1 2" key="1">
    <citation type="journal article" date="2013" name="Genome Announc.">
        <title>Draft Genome Sequence of a Hexachlorocyclohexane-Degrading Bacterium, Sphingobium baderi Strain LL03T.</title>
        <authorList>
            <person name="Kaur J."/>
            <person name="Verma H."/>
            <person name="Tripathi C."/>
            <person name="Khurana J.P."/>
            <person name="Lal R."/>
        </authorList>
    </citation>
    <scope>NUCLEOTIDE SEQUENCE [LARGE SCALE GENOMIC DNA]</scope>
    <source>
        <strain evidence="1 2">LL03</strain>
    </source>
</reference>
<dbReference type="EMBL" id="ATIB01000031">
    <property type="protein sequence ID" value="EQB04731.1"/>
    <property type="molecule type" value="Genomic_DNA"/>
</dbReference>
<dbReference type="InterPro" id="IPR011990">
    <property type="entry name" value="TPR-like_helical_dom_sf"/>
</dbReference>
<comment type="caution">
    <text evidence="1">The sequence shown here is derived from an EMBL/GenBank/DDBJ whole genome shotgun (WGS) entry which is preliminary data.</text>
</comment>
<dbReference type="PATRIC" id="fig|1114964.3.peg.720"/>
<sequence length="395" mass="42596">MGLAAIAGLLGYFSVMQSVALVLPDSRIQDAYALAPRNGHVAARYSQYMSGPEASPQDWADAVTAAQEALRQDPTAVEAVATLGLEAMLKGDEPRADRLLAYSQRMSRRDLRTQLMAIELAVAREDIAGALHHYDIALRTKKDAPGALFPVLTSALGDDAIRTALVRTLNHRPIWGVDFIRYVARSDADPAAPAAFFRGLAAHRFPIPGTASAAVVNRLLAVGRFEDAWSYYSVSRQGVDRRRSRDPNFKSLLEAPSAFDWVPKSGTGLSTALVPDPANGLFDFTVSMGNGGVLLQQLQMLPRGQYVVEGRSSGLEQPSASRPYWTVRCRNGQEIGRVEVPNSSHAQGRFEGKVNVPVNCPVQTLALVARSSDDIGGVTGQITHILLHTADADPS</sequence>
<evidence type="ECO:0008006" key="3">
    <source>
        <dbReference type="Google" id="ProtNLM"/>
    </source>
</evidence>
<gene>
    <name evidence="1" type="ORF">L485_03800</name>
</gene>
<dbReference type="AlphaFoldDB" id="T0GLN5"/>
<protein>
    <recommendedName>
        <fullName evidence="3">Tetratricopeptide repeat protein</fullName>
    </recommendedName>
</protein>
<dbReference type="eggNOG" id="COG0457">
    <property type="taxonomic scope" value="Bacteria"/>
</dbReference>
<evidence type="ECO:0000313" key="1">
    <source>
        <dbReference type="EMBL" id="EQB04731.1"/>
    </source>
</evidence>
<proteinExistence type="predicted"/>
<keyword evidence="2" id="KW-1185">Reference proteome</keyword>
<organism evidence="1 2">
    <name type="scientific">Sphingobium baderi LL03</name>
    <dbReference type="NCBI Taxonomy" id="1114964"/>
    <lineage>
        <taxon>Bacteria</taxon>
        <taxon>Pseudomonadati</taxon>
        <taxon>Pseudomonadota</taxon>
        <taxon>Alphaproteobacteria</taxon>
        <taxon>Sphingomonadales</taxon>
        <taxon>Sphingomonadaceae</taxon>
        <taxon>Sphingobium</taxon>
    </lineage>
</organism>
<name>T0GLN5_9SPHN</name>
<dbReference type="RefSeq" id="WP_021243719.1">
    <property type="nucleotide sequence ID" value="NZ_ATIB01000031.1"/>
</dbReference>
<dbReference type="Gene3D" id="1.25.40.10">
    <property type="entry name" value="Tetratricopeptide repeat domain"/>
    <property type="match status" value="1"/>
</dbReference>
<dbReference type="SUPFAM" id="SSF48452">
    <property type="entry name" value="TPR-like"/>
    <property type="match status" value="1"/>
</dbReference>
<dbReference type="OrthoDB" id="7400976at2"/>
<dbReference type="Proteomes" id="UP000015524">
    <property type="component" value="Unassembled WGS sequence"/>
</dbReference>
<accession>T0GLN5</accession>
<evidence type="ECO:0000313" key="2">
    <source>
        <dbReference type="Proteomes" id="UP000015524"/>
    </source>
</evidence>